<feature type="compositionally biased region" description="Low complexity" evidence="1">
    <location>
        <begin position="8"/>
        <end position="26"/>
    </location>
</feature>
<evidence type="ECO:0000313" key="3">
    <source>
        <dbReference type="Proteomes" id="UP000494206"/>
    </source>
</evidence>
<dbReference type="AlphaFoldDB" id="A0A8S1F4F4"/>
<feature type="region of interest" description="Disordered" evidence="1">
    <location>
        <begin position="1"/>
        <end position="39"/>
    </location>
</feature>
<evidence type="ECO:0008006" key="4">
    <source>
        <dbReference type="Google" id="ProtNLM"/>
    </source>
</evidence>
<sequence>MASPYNPPYNQQFNPYNPPQNQQFNPYNPPPPPYATQPGVHIGAGAQPVYYTQPQMVVIDDCHGHDRHHRSGGAGEACCLAALCACLCALCLSK</sequence>
<gene>
    <name evidence="2" type="ORF">CBOVIS_LOCUS8635</name>
</gene>
<comment type="caution">
    <text evidence="2">The sequence shown here is derived from an EMBL/GenBank/DDBJ whole genome shotgun (WGS) entry which is preliminary data.</text>
</comment>
<evidence type="ECO:0000256" key="1">
    <source>
        <dbReference type="SAM" id="MobiDB-lite"/>
    </source>
</evidence>
<dbReference type="Proteomes" id="UP000494206">
    <property type="component" value="Unassembled WGS sequence"/>
</dbReference>
<name>A0A8S1F4F4_9PELO</name>
<organism evidence="2 3">
    <name type="scientific">Caenorhabditis bovis</name>
    <dbReference type="NCBI Taxonomy" id="2654633"/>
    <lineage>
        <taxon>Eukaryota</taxon>
        <taxon>Metazoa</taxon>
        <taxon>Ecdysozoa</taxon>
        <taxon>Nematoda</taxon>
        <taxon>Chromadorea</taxon>
        <taxon>Rhabditida</taxon>
        <taxon>Rhabditina</taxon>
        <taxon>Rhabditomorpha</taxon>
        <taxon>Rhabditoidea</taxon>
        <taxon>Rhabditidae</taxon>
        <taxon>Peloderinae</taxon>
        <taxon>Caenorhabditis</taxon>
    </lineage>
</organism>
<evidence type="ECO:0000313" key="2">
    <source>
        <dbReference type="EMBL" id="CAB3406578.1"/>
    </source>
</evidence>
<reference evidence="2 3" key="1">
    <citation type="submission" date="2020-04" db="EMBL/GenBank/DDBJ databases">
        <authorList>
            <person name="Laetsch R D."/>
            <person name="Stevens L."/>
            <person name="Kumar S."/>
            <person name="Blaxter L. M."/>
        </authorList>
    </citation>
    <scope>NUCLEOTIDE SEQUENCE [LARGE SCALE GENOMIC DNA]</scope>
</reference>
<proteinExistence type="predicted"/>
<protein>
    <recommendedName>
        <fullName evidence="4">Cysteine-rich transmembrane CYSTM domain-containing protein</fullName>
    </recommendedName>
</protein>
<keyword evidence="3" id="KW-1185">Reference proteome</keyword>
<accession>A0A8S1F4F4</accession>
<dbReference type="EMBL" id="CADEPM010000005">
    <property type="protein sequence ID" value="CAB3406578.1"/>
    <property type="molecule type" value="Genomic_DNA"/>
</dbReference>